<dbReference type="InterPro" id="IPR050951">
    <property type="entry name" value="Retrovirus_Pol_polyprotein"/>
</dbReference>
<evidence type="ECO:0000256" key="3">
    <source>
        <dbReference type="ARBA" id="ARBA00022723"/>
    </source>
</evidence>
<gene>
    <name evidence="16" type="ORF">LAZ67_X000408</name>
</gene>
<evidence type="ECO:0000256" key="8">
    <source>
        <dbReference type="ARBA" id="ARBA00022918"/>
    </source>
</evidence>
<protein>
    <recommendedName>
        <fullName evidence="1">RNA-directed DNA polymerase</fullName>
        <ecNumber evidence="1">2.7.7.49</ecNumber>
    </recommendedName>
</protein>
<keyword evidence="3" id="KW-0479">Metal-binding</keyword>
<dbReference type="InterPro" id="IPR041588">
    <property type="entry name" value="Integrase_H2C2"/>
</dbReference>
<evidence type="ECO:0000256" key="2">
    <source>
        <dbReference type="ARBA" id="ARBA00022670"/>
    </source>
</evidence>
<dbReference type="InterPro" id="IPR002492">
    <property type="entry name" value="Transposase_Tc1-like"/>
</dbReference>
<dbReference type="EC" id="2.7.7.49" evidence="1"/>
<dbReference type="Gene3D" id="3.30.420.10">
    <property type="entry name" value="Ribonuclease H-like superfamily/Ribonuclease H"/>
    <property type="match status" value="2"/>
</dbReference>
<keyword evidence="10" id="KW-0238">DNA-binding</keyword>
<keyword evidence="4" id="KW-0064">Aspartyl protease</keyword>
<keyword evidence="17" id="KW-1185">Reference proteome</keyword>
<proteinExistence type="predicted"/>
<dbReference type="EMBL" id="CP092886">
    <property type="protein sequence ID" value="UYV83849.1"/>
    <property type="molecule type" value="Genomic_DNA"/>
</dbReference>
<feature type="domain" description="Transposase Tc1-like" evidence="13">
    <location>
        <begin position="75"/>
        <end position="141"/>
    </location>
</feature>
<evidence type="ECO:0000256" key="5">
    <source>
        <dbReference type="ARBA" id="ARBA00022801"/>
    </source>
</evidence>
<feature type="region of interest" description="Disordered" evidence="12">
    <location>
        <begin position="376"/>
        <end position="403"/>
    </location>
</feature>
<evidence type="ECO:0000256" key="4">
    <source>
        <dbReference type="ARBA" id="ARBA00022750"/>
    </source>
</evidence>
<keyword evidence="6" id="KW-0460">Magnesium</keyword>
<evidence type="ECO:0000256" key="12">
    <source>
        <dbReference type="SAM" id="MobiDB-lite"/>
    </source>
</evidence>
<dbReference type="PANTHER" id="PTHR37984:SF5">
    <property type="entry name" value="PROTEIN NYNRIN-LIKE"/>
    <property type="match status" value="1"/>
</dbReference>
<keyword evidence="9" id="KW-0239">DNA-directed DNA polymerase</keyword>
<dbReference type="Proteomes" id="UP001235939">
    <property type="component" value="Chromosome X"/>
</dbReference>
<name>A0ABY6LRK0_9ARAC</name>
<keyword evidence="7" id="KW-0229">DNA integration</keyword>
<evidence type="ECO:0000313" key="17">
    <source>
        <dbReference type="Proteomes" id="UP001235939"/>
    </source>
</evidence>
<evidence type="ECO:0000313" key="16">
    <source>
        <dbReference type="EMBL" id="UYV83849.1"/>
    </source>
</evidence>
<evidence type="ECO:0000256" key="7">
    <source>
        <dbReference type="ARBA" id="ARBA00022908"/>
    </source>
</evidence>
<reference evidence="16 17" key="1">
    <citation type="submission" date="2022-03" db="EMBL/GenBank/DDBJ databases">
        <title>A chromosomal length assembly of Cordylochernes scorpioides.</title>
        <authorList>
            <person name="Zeh D."/>
            <person name="Zeh J."/>
        </authorList>
    </citation>
    <scope>NUCLEOTIDE SEQUENCE [LARGE SCALE GENOMIC DNA]</scope>
    <source>
        <strain evidence="16">IN4F17</strain>
        <tissue evidence="16">Whole Body</tissue>
    </source>
</reference>
<keyword evidence="5" id="KW-0378">Hydrolase</keyword>
<evidence type="ECO:0000256" key="9">
    <source>
        <dbReference type="ARBA" id="ARBA00022932"/>
    </source>
</evidence>
<evidence type="ECO:0000256" key="10">
    <source>
        <dbReference type="ARBA" id="ARBA00023125"/>
    </source>
</evidence>
<evidence type="ECO:0000259" key="15">
    <source>
        <dbReference type="Pfam" id="PF24626"/>
    </source>
</evidence>
<sequence>MPRRKIRAHYEHMSEFETSRAIGLKEAGWSNRLIARHLCRSDAAIRRCWQKWVNNGRMQRQDGSGRSRAKAELEDRAIVRMAVAAPESTLSTIQRVIGTQVPKMAINRRLRERNLRARRPLRYLPLTPVHQQVRLQRCRERSTWNCADWGRIVVSDESRFLLYPDDRRKRVWRRPGQRLDPGLIVEHHTVPQQGVMMTFYGLFCCRSSHITPGLLFNKIMPGHTRHVLLWIVFNLAEFFRGQQGRLISRDSEHIWDVMGRRLQPSRNVDYLVRQLETIWQEIPQHTIRNLYQSMTRRVAACIQATDSSSRQIVSKWPAGRNVVAAISLSDASDSPLSRLCVLYHSPPSRLRNHHLSPRLNTTNQITELPQIRKKVDRMNKDEKEAREQEIGELPNNDHRPTTPPPHLGTIILQLATILERLQPLHPQDLDLTSFDEKTDTTYAKFFDTKSQHYNSLEEYFRTKATIGIQLNLPRPVIIEALTEGLPTGDQRLVRIVTPKSLSEWYELTSRVRGNSPHNHHVAQTTFHGWKDPTTISHDHHHGHKTTQQCHLRPASSAKDNTGTPSASDDLLLKPSTAIPTTPATLAKAPSTKPTMAARRPFLLRQSPRRQATLAPNRWSLRLSAYDYEIRYVKDADTIKIHQNNTPTHPHITQDTNGLHTITRKGVTKILIPEKLRSTLLNKGHLEYNHPGISQMSRLISGQYNWSGMSRDIKNHVNSCTTCQLTKHPKGPTYGELGQTPSATKPFDLLSIDTVSGFAKYGNSKTHLHNFSNHINPYPPIDIARQQAYQRTQLKHDKDKQKFDLNHKTPNLEIGDLVLVKVYHHPNTGKLTPYFTGPYTILEIISRNVVKINRPNHPLNMEHDTIHVNKLRAYTEGVPHIAPPTMQAHYVQPKDNDLFPFRHLSPDLFQEYQLRSNHPAANLFYL</sequence>
<dbReference type="Pfam" id="PF01498">
    <property type="entry name" value="HTH_Tnp_Tc3_2"/>
    <property type="match status" value="1"/>
</dbReference>
<dbReference type="Pfam" id="PF17921">
    <property type="entry name" value="Integrase_H2C2"/>
    <property type="match status" value="1"/>
</dbReference>
<evidence type="ECO:0000256" key="11">
    <source>
        <dbReference type="ARBA" id="ARBA00023172"/>
    </source>
</evidence>
<keyword evidence="9" id="KW-0548">Nucleotidyltransferase</keyword>
<dbReference type="Gene3D" id="1.10.340.70">
    <property type="match status" value="1"/>
</dbReference>
<dbReference type="InterPro" id="IPR056924">
    <property type="entry name" value="SH3_Tf2-1"/>
</dbReference>
<evidence type="ECO:0000259" key="13">
    <source>
        <dbReference type="Pfam" id="PF01498"/>
    </source>
</evidence>
<dbReference type="Pfam" id="PF24626">
    <property type="entry name" value="SH3_Tf2-1"/>
    <property type="match status" value="1"/>
</dbReference>
<feature type="compositionally biased region" description="Basic and acidic residues" evidence="12">
    <location>
        <begin position="376"/>
        <end position="400"/>
    </location>
</feature>
<evidence type="ECO:0000259" key="14">
    <source>
        <dbReference type="Pfam" id="PF17921"/>
    </source>
</evidence>
<feature type="domain" description="Integrase zinc-binding" evidence="14">
    <location>
        <begin position="671"/>
        <end position="727"/>
    </location>
</feature>
<keyword evidence="9" id="KW-0808">Transferase</keyword>
<dbReference type="InterPro" id="IPR036397">
    <property type="entry name" value="RNaseH_sf"/>
</dbReference>
<evidence type="ECO:0000256" key="1">
    <source>
        <dbReference type="ARBA" id="ARBA00012493"/>
    </source>
</evidence>
<feature type="region of interest" description="Disordered" evidence="12">
    <location>
        <begin position="529"/>
        <end position="594"/>
    </location>
</feature>
<keyword evidence="2" id="KW-0645">Protease</keyword>
<evidence type="ECO:0000256" key="6">
    <source>
        <dbReference type="ARBA" id="ARBA00022842"/>
    </source>
</evidence>
<keyword evidence="8" id="KW-0695">RNA-directed DNA polymerase</keyword>
<accession>A0ABY6LRK0</accession>
<feature type="compositionally biased region" description="Polar residues" evidence="12">
    <location>
        <begin position="557"/>
        <end position="566"/>
    </location>
</feature>
<feature type="domain" description="Tf2-1-like SH3-like" evidence="15">
    <location>
        <begin position="814"/>
        <end position="873"/>
    </location>
</feature>
<organism evidence="16 17">
    <name type="scientific">Cordylochernes scorpioides</name>
    <dbReference type="NCBI Taxonomy" id="51811"/>
    <lineage>
        <taxon>Eukaryota</taxon>
        <taxon>Metazoa</taxon>
        <taxon>Ecdysozoa</taxon>
        <taxon>Arthropoda</taxon>
        <taxon>Chelicerata</taxon>
        <taxon>Arachnida</taxon>
        <taxon>Pseudoscorpiones</taxon>
        <taxon>Cheliferoidea</taxon>
        <taxon>Chernetidae</taxon>
        <taxon>Cordylochernes</taxon>
    </lineage>
</organism>
<dbReference type="PANTHER" id="PTHR37984">
    <property type="entry name" value="PROTEIN CBG26694"/>
    <property type="match status" value="1"/>
</dbReference>
<keyword evidence="11" id="KW-0233">DNA recombination</keyword>